<evidence type="ECO:0000313" key="3">
    <source>
        <dbReference type="Proteomes" id="UP001501581"/>
    </source>
</evidence>
<feature type="transmembrane region" description="Helical" evidence="1">
    <location>
        <begin position="48"/>
        <end position="65"/>
    </location>
</feature>
<reference evidence="3" key="1">
    <citation type="journal article" date="2019" name="Int. J. Syst. Evol. Microbiol.">
        <title>The Global Catalogue of Microorganisms (GCM) 10K type strain sequencing project: providing services to taxonomists for standard genome sequencing and annotation.</title>
        <authorList>
            <consortium name="The Broad Institute Genomics Platform"/>
            <consortium name="The Broad Institute Genome Sequencing Center for Infectious Disease"/>
            <person name="Wu L."/>
            <person name="Ma J."/>
        </authorList>
    </citation>
    <scope>NUCLEOTIDE SEQUENCE [LARGE SCALE GENOMIC DNA]</scope>
    <source>
        <strain evidence="3">JCM 13008</strain>
    </source>
</reference>
<dbReference type="Pfam" id="PF10724">
    <property type="entry name" value="DUF2516"/>
    <property type="match status" value="1"/>
</dbReference>
<dbReference type="RefSeq" id="WP_343995538.1">
    <property type="nucleotide sequence ID" value="NZ_BAAALG010000011.1"/>
</dbReference>
<feature type="transmembrane region" description="Helical" evidence="1">
    <location>
        <begin position="12"/>
        <end position="36"/>
    </location>
</feature>
<keyword evidence="1" id="KW-0472">Membrane</keyword>
<dbReference type="EMBL" id="BAAALG010000011">
    <property type="protein sequence ID" value="GAA1107325.1"/>
    <property type="molecule type" value="Genomic_DNA"/>
</dbReference>
<keyword evidence="1" id="KW-0812">Transmembrane</keyword>
<gene>
    <name evidence="2" type="ORF">GCM10009668_29150</name>
</gene>
<evidence type="ECO:0008006" key="4">
    <source>
        <dbReference type="Google" id="ProtNLM"/>
    </source>
</evidence>
<comment type="caution">
    <text evidence="2">The sequence shown here is derived from an EMBL/GenBank/DDBJ whole genome shotgun (WGS) entry which is preliminary data.</text>
</comment>
<evidence type="ECO:0000313" key="2">
    <source>
        <dbReference type="EMBL" id="GAA1107325.1"/>
    </source>
</evidence>
<accession>A0ABP4EG14</accession>
<protein>
    <recommendedName>
        <fullName evidence="4">DUF2516 family protein</fullName>
    </recommendedName>
</protein>
<evidence type="ECO:0000256" key="1">
    <source>
        <dbReference type="SAM" id="Phobius"/>
    </source>
</evidence>
<name>A0ABP4EG14_9ACTN</name>
<organism evidence="2 3">
    <name type="scientific">Nocardioides dubius</name>
    <dbReference type="NCBI Taxonomy" id="317019"/>
    <lineage>
        <taxon>Bacteria</taxon>
        <taxon>Bacillati</taxon>
        <taxon>Actinomycetota</taxon>
        <taxon>Actinomycetes</taxon>
        <taxon>Propionibacteriales</taxon>
        <taxon>Nocardioidaceae</taxon>
        <taxon>Nocardioides</taxon>
    </lineage>
</organism>
<dbReference type="InterPro" id="IPR019662">
    <property type="entry name" value="DUF2516"/>
</dbReference>
<proteinExistence type="predicted"/>
<dbReference type="Proteomes" id="UP001501581">
    <property type="component" value="Unassembled WGS sequence"/>
</dbReference>
<sequence length="97" mass="10366">MPEVLMFQSTVLMVVLLIAVVVKAFAFINALLWPAAAYDAAGKLTKNAWVAILGVGLAAQIILITGSPLNLIHLIASIAALVYVLDVRPALRSLTRR</sequence>
<keyword evidence="1" id="KW-1133">Transmembrane helix</keyword>
<keyword evidence="3" id="KW-1185">Reference proteome</keyword>
<feature type="transmembrane region" description="Helical" evidence="1">
    <location>
        <begin position="71"/>
        <end position="91"/>
    </location>
</feature>